<reference evidence="1 2" key="1">
    <citation type="submission" date="2019-07" db="EMBL/GenBank/DDBJ databases">
        <title>Thalassofilum flectens gen. nov., sp. nov., a novel moderate thermophilic anaerobe from a shallow sea hot spring in Kunashir Island (Russia), representing a new family in the order Bacteroidales, and proposal of Thalassofilacea fam. nov.</title>
        <authorList>
            <person name="Kochetkova T.V."/>
            <person name="Podosokorskaya O.A."/>
            <person name="Novikov A."/>
            <person name="Elcheninov A.G."/>
            <person name="Toshchakov S.V."/>
            <person name="Kublanov I.V."/>
        </authorList>
    </citation>
    <scope>NUCLEOTIDE SEQUENCE [LARGE SCALE GENOMIC DNA]</scope>
    <source>
        <strain evidence="1 2">38-H</strain>
    </source>
</reference>
<proteinExistence type="predicted"/>
<keyword evidence="2" id="KW-1185">Reference proteome</keyword>
<evidence type="ECO:0000313" key="1">
    <source>
        <dbReference type="EMBL" id="QKG81017.1"/>
    </source>
</evidence>
<accession>A0A7D3XIK8</accession>
<dbReference type="AlphaFoldDB" id="A0A7D3XIK8"/>
<dbReference type="RefSeq" id="WP_173076357.1">
    <property type="nucleotide sequence ID" value="NZ_CP041345.1"/>
</dbReference>
<dbReference type="KEGG" id="ttz:FHG85_12335"/>
<organism evidence="1 2">
    <name type="scientific">Tenuifilum thalassicum</name>
    <dbReference type="NCBI Taxonomy" id="2590900"/>
    <lineage>
        <taxon>Bacteria</taxon>
        <taxon>Pseudomonadati</taxon>
        <taxon>Bacteroidota</taxon>
        <taxon>Bacteroidia</taxon>
        <taxon>Bacteroidales</taxon>
        <taxon>Tenuifilaceae</taxon>
        <taxon>Tenuifilum</taxon>
    </lineage>
</organism>
<evidence type="ECO:0000313" key="2">
    <source>
        <dbReference type="Proteomes" id="UP000500961"/>
    </source>
</evidence>
<name>A0A7D3XIK8_9BACT</name>
<protein>
    <submittedName>
        <fullName evidence="1">Uncharacterized protein</fullName>
    </submittedName>
</protein>
<sequence>MRIKLLIIFLVTFKFCDGQNIENTFWTDCDNFFKIYQKKKVIDVNIYDDAIHHYILYYGFYDSCEITSLNDLKRKGKYYFEVFTSEEITGQDCAELFINKYETDTLMTIYYSSSQKYFTYKKINSLPENVIKYLEEKGIEINMLKK</sequence>
<gene>
    <name evidence="1" type="ORF">FHG85_12335</name>
</gene>
<dbReference type="Proteomes" id="UP000500961">
    <property type="component" value="Chromosome"/>
</dbReference>
<dbReference type="EMBL" id="CP041345">
    <property type="protein sequence ID" value="QKG81017.1"/>
    <property type="molecule type" value="Genomic_DNA"/>
</dbReference>